<keyword evidence="1" id="KW-0472">Membrane</keyword>
<evidence type="ECO:0000313" key="3">
    <source>
        <dbReference type="Proteomes" id="UP000186303"/>
    </source>
</evidence>
<dbReference type="AlphaFoldDB" id="A0A1M8A8M3"/>
<reference evidence="3" key="1">
    <citation type="journal article" date="2017" name="Nucleic Acids Res.">
        <title>Proteogenomics produces comprehensive and highly accurate protein-coding gene annotation in a complete genome assembly of Malassezia sympodialis.</title>
        <authorList>
            <person name="Zhu Y."/>
            <person name="Engstroem P.G."/>
            <person name="Tellgren-Roth C."/>
            <person name="Baudo C.D."/>
            <person name="Kennell J.C."/>
            <person name="Sun S."/>
            <person name="Billmyre R.B."/>
            <person name="Schroeder M.S."/>
            <person name="Andersson A."/>
            <person name="Holm T."/>
            <person name="Sigurgeirsson B."/>
            <person name="Wu G."/>
            <person name="Sankaranarayanan S.R."/>
            <person name="Siddharthan R."/>
            <person name="Sanyal K."/>
            <person name="Lundeberg J."/>
            <person name="Nystedt B."/>
            <person name="Boekhout T."/>
            <person name="Dawson T.L. Jr."/>
            <person name="Heitman J."/>
            <person name="Scheynius A."/>
            <person name="Lehtioe J."/>
        </authorList>
    </citation>
    <scope>NUCLEOTIDE SEQUENCE [LARGE SCALE GENOMIC DNA]</scope>
    <source>
        <strain evidence="3">ATCC 42132</strain>
    </source>
</reference>
<keyword evidence="1" id="KW-1133">Transmembrane helix</keyword>
<protein>
    <submittedName>
        <fullName evidence="2">Uncharacterized protein</fullName>
    </submittedName>
</protein>
<dbReference type="EMBL" id="LT671825">
    <property type="protein sequence ID" value="SHO78800.1"/>
    <property type="molecule type" value="Genomic_DNA"/>
</dbReference>
<feature type="transmembrane region" description="Helical" evidence="1">
    <location>
        <begin position="47"/>
        <end position="72"/>
    </location>
</feature>
<name>A0A1M8A8M3_MALS4</name>
<organism evidence="2 3">
    <name type="scientific">Malassezia sympodialis (strain ATCC 42132)</name>
    <name type="common">Atopic eczema-associated yeast</name>
    <dbReference type="NCBI Taxonomy" id="1230383"/>
    <lineage>
        <taxon>Eukaryota</taxon>
        <taxon>Fungi</taxon>
        <taxon>Dikarya</taxon>
        <taxon>Basidiomycota</taxon>
        <taxon>Ustilaginomycotina</taxon>
        <taxon>Malasseziomycetes</taxon>
        <taxon>Malasseziales</taxon>
        <taxon>Malasseziaceae</taxon>
        <taxon>Malassezia</taxon>
    </lineage>
</organism>
<dbReference type="Proteomes" id="UP000186303">
    <property type="component" value="Chromosome 5"/>
</dbReference>
<evidence type="ECO:0000256" key="1">
    <source>
        <dbReference type="SAM" id="Phobius"/>
    </source>
</evidence>
<evidence type="ECO:0000313" key="2">
    <source>
        <dbReference type="EMBL" id="SHO78800.1"/>
    </source>
</evidence>
<sequence length="103" mass="11168">MSVMALNPLDKVAIQPYERPVRPLLRTPQIGALKSPWETFEREANGIFTHILVPTMRVVGALTLLAVLTVVLKEGTKACAYVGPQGTCATDPADGPLRQWPSS</sequence>
<dbReference type="VEuPathDB" id="FungiDB:MSYG_3148"/>
<gene>
    <name evidence="2" type="ORF">MSYG_3148</name>
</gene>
<keyword evidence="1" id="KW-0812">Transmembrane</keyword>
<keyword evidence="3" id="KW-1185">Reference proteome</keyword>
<proteinExistence type="predicted"/>
<accession>A0A1M8A8M3</accession>